<evidence type="ECO:0000313" key="2">
    <source>
        <dbReference type="EMBL" id="UJG41151.1"/>
    </source>
</evidence>
<feature type="transmembrane region" description="Helical" evidence="1">
    <location>
        <begin position="67"/>
        <end position="88"/>
    </location>
</feature>
<dbReference type="Proteomes" id="UP001201020">
    <property type="component" value="Chromosome"/>
</dbReference>
<sequence>MKKSSEKIILTICYNNEETCDSCSLFGNLMCKLDHKDSIIFIWPFLTMIGLLTAGIVITRVKVGTPWWAIITFIGVYFLYMLFFFNIWESKILCSHCPFYIIDDSKILKCYANYGFLKTAKYNPAPISKSEQIQFLIGALLLFFIPITFLLIIQNFLFAGLVSLSTIIFFVNTMNTSCKKCPNFSCILNRVPEEWKEEYFKKNELMKKAWEESKQK</sequence>
<feature type="transmembrane region" description="Helical" evidence="1">
    <location>
        <begin position="39"/>
        <end position="61"/>
    </location>
</feature>
<organism evidence="2">
    <name type="scientific">Candidatus Heimdallarchaeum aukensis</name>
    <dbReference type="NCBI Taxonomy" id="2876573"/>
    <lineage>
        <taxon>Archaea</taxon>
        <taxon>Promethearchaeati</taxon>
        <taxon>Candidatus Heimdallarchaeota</taxon>
        <taxon>Candidatus Heimdallarchaeia (ex Rinke et al. 2021) (nom. nud.)</taxon>
        <taxon>Candidatus Heimdallarchaeales</taxon>
        <taxon>Candidatus Heimdallarchaeaceae</taxon>
        <taxon>Candidatus Heimdallarchaeum</taxon>
    </lineage>
</organism>
<keyword evidence="1" id="KW-1133">Transmembrane helix</keyword>
<feature type="transmembrane region" description="Helical" evidence="1">
    <location>
        <begin position="133"/>
        <end position="152"/>
    </location>
</feature>
<keyword evidence="1" id="KW-0472">Membrane</keyword>
<reference evidence="2" key="1">
    <citation type="journal article" date="2022" name="Nat. Microbiol.">
        <title>Unique mobile elements and scalable gene flow at the prokaryote-eukaryote boundary revealed by circularized Asgard archaea genomes.</title>
        <authorList>
            <person name="Wu F."/>
            <person name="Speth D.R."/>
            <person name="Philosof A."/>
            <person name="Cremiere A."/>
            <person name="Narayanan A."/>
            <person name="Barco R.A."/>
            <person name="Connon S.A."/>
            <person name="Amend J.P."/>
            <person name="Antoshechkin I.A."/>
            <person name="Orphan V.J."/>
        </authorList>
    </citation>
    <scope>NUCLEOTIDE SEQUENCE</scope>
    <source>
        <strain evidence="2">PM71</strain>
    </source>
</reference>
<dbReference type="AlphaFoldDB" id="A0A9Y1BLP2"/>
<accession>A0A9Y1BLP2</accession>
<keyword evidence="1" id="KW-0812">Transmembrane</keyword>
<name>A0A9Y1BLP2_9ARCH</name>
<gene>
    <name evidence="2" type="ORF">K9W45_01500</name>
</gene>
<feature type="transmembrane region" description="Helical" evidence="1">
    <location>
        <begin position="158"/>
        <end position="175"/>
    </location>
</feature>
<dbReference type="EMBL" id="CP084166">
    <property type="protein sequence ID" value="UJG41151.1"/>
    <property type="molecule type" value="Genomic_DNA"/>
</dbReference>
<proteinExistence type="predicted"/>
<evidence type="ECO:0000256" key="1">
    <source>
        <dbReference type="SAM" id="Phobius"/>
    </source>
</evidence>
<protein>
    <submittedName>
        <fullName evidence="2">Uncharacterized protein</fullName>
    </submittedName>
</protein>